<dbReference type="OrthoDB" id="3498897at2"/>
<accession>A0A7Z0WRA3</accession>
<organism evidence="2 3">
    <name type="scientific">Actinophytocola xinjiangensis</name>
    <dbReference type="NCBI Taxonomy" id="485602"/>
    <lineage>
        <taxon>Bacteria</taxon>
        <taxon>Bacillati</taxon>
        <taxon>Actinomycetota</taxon>
        <taxon>Actinomycetes</taxon>
        <taxon>Pseudonocardiales</taxon>
        <taxon>Pseudonocardiaceae</taxon>
    </lineage>
</organism>
<dbReference type="Gene3D" id="3.30.1050.10">
    <property type="entry name" value="SCP2 sterol-binding domain"/>
    <property type="match status" value="1"/>
</dbReference>
<gene>
    <name evidence="2" type="ORF">BLA60_14265</name>
</gene>
<comment type="caution">
    <text evidence="2">The sequence shown here is derived from an EMBL/GenBank/DDBJ whole genome shotgun (WGS) entry which is preliminary data.</text>
</comment>
<dbReference type="InterPro" id="IPR036527">
    <property type="entry name" value="SCP2_sterol-bd_dom_sf"/>
</dbReference>
<dbReference type="InterPro" id="IPR016181">
    <property type="entry name" value="Acyl_CoA_acyltransferase"/>
</dbReference>
<dbReference type="SUPFAM" id="SSF55729">
    <property type="entry name" value="Acyl-CoA N-acyltransferases (Nat)"/>
    <property type="match status" value="1"/>
</dbReference>
<dbReference type="Pfam" id="PF13527">
    <property type="entry name" value="Acetyltransf_9"/>
    <property type="match status" value="1"/>
</dbReference>
<dbReference type="InterPro" id="IPR025559">
    <property type="entry name" value="Eis_dom"/>
</dbReference>
<dbReference type="Pfam" id="PF13530">
    <property type="entry name" value="SCP2_2"/>
    <property type="match status" value="1"/>
</dbReference>
<dbReference type="GO" id="GO:0030649">
    <property type="term" value="P:aminoglycoside antibiotic catabolic process"/>
    <property type="evidence" value="ECO:0007669"/>
    <property type="project" value="TreeGrafter"/>
</dbReference>
<evidence type="ECO:0000313" key="2">
    <source>
        <dbReference type="EMBL" id="OLF11148.1"/>
    </source>
</evidence>
<dbReference type="EMBL" id="MSIF01000005">
    <property type="protein sequence ID" value="OLF11148.1"/>
    <property type="molecule type" value="Genomic_DNA"/>
</dbReference>
<dbReference type="Gene3D" id="3.40.630.30">
    <property type="match status" value="2"/>
</dbReference>
<dbReference type="AlphaFoldDB" id="A0A7Z0WRA3"/>
<keyword evidence="3" id="KW-1185">Reference proteome</keyword>
<evidence type="ECO:0000259" key="1">
    <source>
        <dbReference type="PROSITE" id="PS51186"/>
    </source>
</evidence>
<proteinExistence type="predicted"/>
<protein>
    <recommendedName>
        <fullName evidence="1">N-acetyltransferase domain-containing protein</fullName>
    </recommendedName>
</protein>
<dbReference type="SUPFAM" id="SSF55718">
    <property type="entry name" value="SCP-like"/>
    <property type="match status" value="1"/>
</dbReference>
<dbReference type="InterPro" id="IPR000182">
    <property type="entry name" value="GNAT_dom"/>
</dbReference>
<name>A0A7Z0WRA3_9PSEU</name>
<evidence type="ECO:0000313" key="3">
    <source>
        <dbReference type="Proteomes" id="UP000185696"/>
    </source>
</evidence>
<dbReference type="RefSeq" id="WP_075133309.1">
    <property type="nucleotide sequence ID" value="NZ_MSIF01000005.1"/>
</dbReference>
<reference evidence="2 3" key="1">
    <citation type="submission" date="2016-12" db="EMBL/GenBank/DDBJ databases">
        <title>The draft genome sequence of Actinophytocola xinjiangensis.</title>
        <authorList>
            <person name="Wang W."/>
            <person name="Yuan L."/>
        </authorList>
    </citation>
    <scope>NUCLEOTIDE SEQUENCE [LARGE SCALE GENOMIC DNA]</scope>
    <source>
        <strain evidence="2 3">CGMCC 4.4663</strain>
    </source>
</reference>
<feature type="domain" description="N-acetyltransferase" evidence="1">
    <location>
        <begin position="1"/>
        <end position="146"/>
    </location>
</feature>
<dbReference type="InterPro" id="IPR051554">
    <property type="entry name" value="Acetyltransferase_Eis"/>
</dbReference>
<dbReference type="Proteomes" id="UP000185696">
    <property type="component" value="Unassembled WGS sequence"/>
</dbReference>
<dbReference type="PROSITE" id="PS51186">
    <property type="entry name" value="GNAT"/>
    <property type="match status" value="1"/>
</dbReference>
<dbReference type="PANTHER" id="PTHR37817">
    <property type="entry name" value="N-ACETYLTRANSFERASE EIS"/>
    <property type="match status" value="1"/>
</dbReference>
<dbReference type="CDD" id="cd04301">
    <property type="entry name" value="NAT_SF"/>
    <property type="match status" value="1"/>
</dbReference>
<dbReference type="PANTHER" id="PTHR37817:SF1">
    <property type="entry name" value="N-ACETYLTRANSFERASE EIS"/>
    <property type="match status" value="1"/>
</dbReference>
<sequence>MRVRDYQADDDADLYELSRIAFGGPREPGPRSYWSAHVGFTGLVAEDDGGLAGCVKVREYGQFFGGESVPMGGLANVAVHPHARGHGVANTLLDAALVHMRDRGQVVSALFPSAPALYRGRGWEQVGVYERVTLRVEALAMLPRPATRPVLRRAAEEDLPAVLDAYYALASTVDGMLDRSSASFRPEQPLEFDLIDLVPGPDGSVQGYLLADRPDGQQVICHDLVARDPLTALGLLANLGRWTGIVDEVSLRIVDPACWQFLVNQPVAHDIRNHPWMLRVVDLPAAVAARGWPMAEHLTPFAIDLDVTDEHAPWNAGRHRIVVEHGKVTCEPGGAGTVRVDARALGPWYAGSADSAMLRRAGLIDAAPADARMLDVLTGAPHPCRMANTF</sequence>
<dbReference type="GO" id="GO:0034069">
    <property type="term" value="F:aminoglycoside N-acetyltransferase activity"/>
    <property type="evidence" value="ECO:0007669"/>
    <property type="project" value="TreeGrafter"/>
</dbReference>